<keyword evidence="1" id="KW-0812">Transmembrane</keyword>
<feature type="transmembrane region" description="Helical" evidence="1">
    <location>
        <begin position="77"/>
        <end position="95"/>
    </location>
</feature>
<keyword evidence="1" id="KW-0472">Membrane</keyword>
<evidence type="ECO:0000313" key="3">
    <source>
        <dbReference type="Proteomes" id="UP000256388"/>
    </source>
</evidence>
<feature type="transmembrane region" description="Helical" evidence="1">
    <location>
        <begin position="160"/>
        <end position="180"/>
    </location>
</feature>
<dbReference type="OrthoDB" id="4336274at2"/>
<protein>
    <submittedName>
        <fullName evidence="2">ABC-2 type transport system permease protein</fullName>
    </submittedName>
</protein>
<accession>A0A3E0AIA5</accession>
<feature type="transmembrane region" description="Helical" evidence="1">
    <location>
        <begin position="187"/>
        <end position="210"/>
    </location>
</feature>
<sequence>MENFLNMLWVETLKVRKSRIPWMVGLGFMILPLMCTFLFFVYKNPALSQQLGIVGAKANLVVGDVSWPAYFKILKEAFAIGGFLIVCLMLAWVFGREFMDHTVKDILAVPVPRADILAAKFVVVAVWYIVVVGIFYPFCLLMGSLIQLPGLTPDLLLQESLSLLLIATLNILVTLPFAFLASIGGGIMLPIGIAILILIIDNLAAVIGYGNYFPWAIPGMLSQGEPLTTVSLVIVLTTALAGIAATYLWWRYADQSR</sequence>
<dbReference type="PANTHER" id="PTHR37305">
    <property type="entry name" value="INTEGRAL MEMBRANE PROTEIN-RELATED"/>
    <property type="match status" value="1"/>
</dbReference>
<keyword evidence="3" id="KW-1185">Reference proteome</keyword>
<proteinExistence type="predicted"/>
<dbReference type="Pfam" id="PF12730">
    <property type="entry name" value="ABC2_membrane_4"/>
    <property type="match status" value="1"/>
</dbReference>
<dbReference type="PANTHER" id="PTHR37305:SF1">
    <property type="entry name" value="MEMBRANE PROTEIN"/>
    <property type="match status" value="1"/>
</dbReference>
<feature type="transmembrane region" description="Helical" evidence="1">
    <location>
        <begin position="116"/>
        <end position="148"/>
    </location>
</feature>
<gene>
    <name evidence="2" type="ORF">DFR64_1193</name>
</gene>
<name>A0A3E0AIA5_9CHLR</name>
<reference evidence="2 3" key="1">
    <citation type="submission" date="2018-08" db="EMBL/GenBank/DDBJ databases">
        <title>Genomic Encyclopedia of Type Strains, Phase IV (KMG-IV): sequencing the most valuable type-strain genomes for metagenomic binning, comparative biology and taxonomic classification.</title>
        <authorList>
            <person name="Goeker M."/>
        </authorList>
    </citation>
    <scope>NUCLEOTIDE SEQUENCE [LARGE SCALE GENOMIC DNA]</scope>
    <source>
        <strain evidence="2 3">DSM 23923</strain>
    </source>
</reference>
<dbReference type="RefSeq" id="WP_116224449.1">
    <property type="nucleotide sequence ID" value="NZ_AP018437.1"/>
</dbReference>
<keyword evidence="1" id="KW-1133">Transmembrane helix</keyword>
<feature type="transmembrane region" description="Helical" evidence="1">
    <location>
        <begin position="20"/>
        <end position="42"/>
    </location>
</feature>
<feature type="transmembrane region" description="Helical" evidence="1">
    <location>
        <begin position="230"/>
        <end position="250"/>
    </location>
</feature>
<comment type="caution">
    <text evidence="2">The sequence shown here is derived from an EMBL/GenBank/DDBJ whole genome shotgun (WGS) entry which is preliminary data.</text>
</comment>
<evidence type="ECO:0000313" key="2">
    <source>
        <dbReference type="EMBL" id="REG11315.1"/>
    </source>
</evidence>
<organism evidence="2 3">
    <name type="scientific">Pelolinea submarina</name>
    <dbReference type="NCBI Taxonomy" id="913107"/>
    <lineage>
        <taxon>Bacteria</taxon>
        <taxon>Bacillati</taxon>
        <taxon>Chloroflexota</taxon>
        <taxon>Anaerolineae</taxon>
        <taxon>Anaerolineales</taxon>
        <taxon>Anaerolineaceae</taxon>
        <taxon>Pelolinea</taxon>
    </lineage>
</organism>
<dbReference type="Proteomes" id="UP000256388">
    <property type="component" value="Unassembled WGS sequence"/>
</dbReference>
<evidence type="ECO:0000256" key="1">
    <source>
        <dbReference type="SAM" id="Phobius"/>
    </source>
</evidence>
<dbReference type="EMBL" id="QUMS01000001">
    <property type="protein sequence ID" value="REG11315.1"/>
    <property type="molecule type" value="Genomic_DNA"/>
</dbReference>
<dbReference type="AlphaFoldDB" id="A0A3E0AIA5"/>